<feature type="transmembrane region" description="Helical" evidence="1">
    <location>
        <begin position="153"/>
        <end position="172"/>
    </location>
</feature>
<protein>
    <submittedName>
        <fullName evidence="2">Acyltransferase family protein</fullName>
    </submittedName>
</protein>
<dbReference type="PANTHER" id="PTHR31061">
    <property type="entry name" value="LD22376P"/>
    <property type="match status" value="1"/>
</dbReference>
<dbReference type="PANTHER" id="PTHR31061:SF24">
    <property type="entry name" value="LD22376P"/>
    <property type="match status" value="1"/>
</dbReference>
<evidence type="ECO:0000313" key="3">
    <source>
        <dbReference type="Proteomes" id="UP001596106"/>
    </source>
</evidence>
<reference evidence="3" key="1">
    <citation type="journal article" date="2019" name="Int. J. Syst. Evol. Microbiol.">
        <title>The Global Catalogue of Microorganisms (GCM) 10K type strain sequencing project: providing services to taxonomists for standard genome sequencing and annotation.</title>
        <authorList>
            <consortium name="The Broad Institute Genomics Platform"/>
            <consortium name="The Broad Institute Genome Sequencing Center for Infectious Disease"/>
            <person name="Wu L."/>
            <person name="Ma J."/>
        </authorList>
    </citation>
    <scope>NUCLEOTIDE SEQUENCE [LARGE SCALE GENOMIC DNA]</scope>
    <source>
        <strain evidence="3">CCUG 55250</strain>
    </source>
</reference>
<dbReference type="RefSeq" id="WP_379848044.1">
    <property type="nucleotide sequence ID" value="NZ_JBHSMA010000006.1"/>
</dbReference>
<feature type="transmembrane region" description="Helical" evidence="1">
    <location>
        <begin position="296"/>
        <end position="315"/>
    </location>
</feature>
<feature type="transmembrane region" description="Helical" evidence="1">
    <location>
        <begin position="18"/>
        <end position="37"/>
    </location>
</feature>
<accession>A0ABW0IJI1</accession>
<dbReference type="GO" id="GO:0016746">
    <property type="term" value="F:acyltransferase activity"/>
    <property type="evidence" value="ECO:0007669"/>
    <property type="project" value="UniProtKB-KW"/>
</dbReference>
<keyword evidence="1" id="KW-0472">Membrane</keyword>
<feature type="transmembrane region" description="Helical" evidence="1">
    <location>
        <begin position="369"/>
        <end position="388"/>
    </location>
</feature>
<organism evidence="2 3">
    <name type="scientific">Larkinella bovis</name>
    <dbReference type="NCBI Taxonomy" id="683041"/>
    <lineage>
        <taxon>Bacteria</taxon>
        <taxon>Pseudomonadati</taxon>
        <taxon>Bacteroidota</taxon>
        <taxon>Cytophagia</taxon>
        <taxon>Cytophagales</taxon>
        <taxon>Spirosomataceae</taxon>
        <taxon>Larkinella</taxon>
    </lineage>
</organism>
<gene>
    <name evidence="2" type="ORF">ACFPMF_18365</name>
</gene>
<keyword evidence="1" id="KW-0812">Transmembrane</keyword>
<dbReference type="Proteomes" id="UP001596106">
    <property type="component" value="Unassembled WGS sequence"/>
</dbReference>
<evidence type="ECO:0000313" key="2">
    <source>
        <dbReference type="EMBL" id="MFC5411292.1"/>
    </source>
</evidence>
<dbReference type="EMBL" id="JBHSMA010000006">
    <property type="protein sequence ID" value="MFC5411292.1"/>
    <property type="molecule type" value="Genomic_DNA"/>
</dbReference>
<keyword evidence="2" id="KW-0808">Transferase</keyword>
<keyword evidence="2" id="KW-0012">Acyltransferase</keyword>
<proteinExistence type="predicted"/>
<feature type="transmembrane region" description="Helical" evidence="1">
    <location>
        <begin position="223"/>
        <end position="244"/>
    </location>
</feature>
<feature type="transmembrane region" description="Helical" evidence="1">
    <location>
        <begin position="327"/>
        <end position="349"/>
    </location>
</feature>
<feature type="transmembrane region" description="Helical" evidence="1">
    <location>
        <begin position="67"/>
        <end position="85"/>
    </location>
</feature>
<keyword evidence="1" id="KW-1133">Transmembrane helix</keyword>
<keyword evidence="3" id="KW-1185">Reference proteome</keyword>
<feature type="transmembrane region" description="Helical" evidence="1">
    <location>
        <begin position="265"/>
        <end position="284"/>
    </location>
</feature>
<name>A0ABW0IJI1_9BACT</name>
<evidence type="ECO:0000256" key="1">
    <source>
        <dbReference type="SAM" id="Phobius"/>
    </source>
</evidence>
<comment type="caution">
    <text evidence="2">The sequence shown here is derived from an EMBL/GenBank/DDBJ whole genome shotgun (WGS) entry which is preliminary data.</text>
</comment>
<sequence>MATVLPEFRAGRLMSMDAYRGFVMFLMAAEILHYGRISEALPDSGFWRFMAHHQDHVEWFGCTLHDLIQPSFSFLVGVALPYSIASRQTREASFGRMFLQTLRRSLTLILLGIFLRSVGRKQTNFTFEDTLTQIGLGYPFLFLLGFRSARTVWLAFGVIVVGYWLAFVLYPLPGPDFSYEAVGVPADWPYHQTGIAAHFNKNSNLAWAFDTWFLNLFPRAKTFLYNGGGYATLSFIPTLATMILGLQAGKWLRSGLSNADLLKRFLIAGVVGLAMGWLLTITGISPSIKRIWTPGWVFFSGGWCFLLLAAFYYIIDVRQWRGWAFPLVVIGMNSIAIYCLVHLIDHFIIDTFKTHLGQTVFEQFGPYETLVSGGAALLVFWLLLYWMYKKKLFIRV</sequence>